<dbReference type="InterPro" id="IPR014710">
    <property type="entry name" value="RmlC-like_jellyroll"/>
</dbReference>
<dbReference type="Gene3D" id="2.60.120.10">
    <property type="entry name" value="Jelly Rolls"/>
    <property type="match status" value="1"/>
</dbReference>
<dbReference type="EMBL" id="CP136920">
    <property type="protein sequence ID" value="WOO40127.1"/>
    <property type="molecule type" value="Genomic_DNA"/>
</dbReference>
<dbReference type="PROSITE" id="PS00041">
    <property type="entry name" value="HTH_ARAC_FAMILY_1"/>
    <property type="match status" value="1"/>
</dbReference>
<dbReference type="AlphaFoldDB" id="A0AAQ3QUT8"/>
<dbReference type="CDD" id="cd06976">
    <property type="entry name" value="cupin_MtlR-like_N"/>
    <property type="match status" value="1"/>
</dbReference>
<dbReference type="SUPFAM" id="SSF51182">
    <property type="entry name" value="RmlC-like cupins"/>
    <property type="match status" value="1"/>
</dbReference>
<dbReference type="InterPro" id="IPR018062">
    <property type="entry name" value="HTH_AraC-typ_CS"/>
</dbReference>
<protein>
    <submittedName>
        <fullName evidence="5">AraC family transcriptional regulator</fullName>
    </submittedName>
</protein>
<evidence type="ECO:0000256" key="1">
    <source>
        <dbReference type="ARBA" id="ARBA00023015"/>
    </source>
</evidence>
<keyword evidence="2" id="KW-0238">DNA-binding</keyword>
<dbReference type="GO" id="GO:0003700">
    <property type="term" value="F:DNA-binding transcription factor activity"/>
    <property type="evidence" value="ECO:0007669"/>
    <property type="project" value="InterPro"/>
</dbReference>
<dbReference type="KEGG" id="puo:RZN69_16015"/>
<evidence type="ECO:0000256" key="3">
    <source>
        <dbReference type="ARBA" id="ARBA00023163"/>
    </source>
</evidence>
<dbReference type="PRINTS" id="PR00032">
    <property type="entry name" value="HTHARAC"/>
</dbReference>
<dbReference type="Gene3D" id="1.10.10.60">
    <property type="entry name" value="Homeodomain-like"/>
    <property type="match status" value="2"/>
</dbReference>
<gene>
    <name evidence="5" type="ORF">RZN69_16015</name>
</gene>
<keyword evidence="1" id="KW-0805">Transcription regulation</keyword>
<evidence type="ECO:0000256" key="2">
    <source>
        <dbReference type="ARBA" id="ARBA00023125"/>
    </source>
</evidence>
<dbReference type="SUPFAM" id="SSF46689">
    <property type="entry name" value="Homeodomain-like"/>
    <property type="match status" value="2"/>
</dbReference>
<evidence type="ECO:0000259" key="4">
    <source>
        <dbReference type="PROSITE" id="PS01124"/>
    </source>
</evidence>
<feature type="domain" description="HTH araC/xylS-type" evidence="4">
    <location>
        <begin position="181"/>
        <end position="279"/>
    </location>
</feature>
<dbReference type="InterPro" id="IPR011051">
    <property type="entry name" value="RmlC_Cupin_sf"/>
</dbReference>
<dbReference type="PANTHER" id="PTHR43280:SF27">
    <property type="entry name" value="TRANSCRIPTIONAL REGULATOR MTLR"/>
    <property type="match status" value="1"/>
</dbReference>
<dbReference type="RefSeq" id="WP_317832244.1">
    <property type="nucleotide sequence ID" value="NZ_CP136920.1"/>
</dbReference>
<dbReference type="SMART" id="SM00342">
    <property type="entry name" value="HTH_ARAC"/>
    <property type="match status" value="1"/>
</dbReference>
<dbReference type="PANTHER" id="PTHR43280">
    <property type="entry name" value="ARAC-FAMILY TRANSCRIPTIONAL REGULATOR"/>
    <property type="match status" value="1"/>
</dbReference>
<dbReference type="InterPro" id="IPR009057">
    <property type="entry name" value="Homeodomain-like_sf"/>
</dbReference>
<sequence length="279" mass="32287">MKLSRENVQPLHGSSFACLDFDLPEFDHDHHYHPEVELTWIVESEGERQVGDSIEAFQEGDIVLIGENLPHRYRNWKSGRARSKVIQFKPDLFGADFFKLSELAQIAHLLNEANRGLTFSDTTNASVRRQINKIFNTAPGPIQITRLIELLHTLSEDNERTQLASIIYAEPTKLKKIDRLQRVLNYLEAHWQDPVTLNEAAQIAALHPQSMSRFFQQHLGMTFQEYLVQLRLGRAAKLLLETNRTIADIAFDSGFNNLANFNRHFQKFYNQTPSVYRNR</sequence>
<reference evidence="5 6" key="1">
    <citation type="submission" date="2023-10" db="EMBL/GenBank/DDBJ databases">
        <title>Rubellicoccus peritrichatus gen. nov., sp. nov., isolated from an algae of coral reef tank.</title>
        <authorList>
            <person name="Luo J."/>
        </authorList>
    </citation>
    <scope>NUCLEOTIDE SEQUENCE [LARGE SCALE GENOMIC DNA]</scope>
    <source>
        <strain evidence="5 6">CR14</strain>
    </source>
</reference>
<organism evidence="5 6">
    <name type="scientific">Rubellicoccus peritrichatus</name>
    <dbReference type="NCBI Taxonomy" id="3080537"/>
    <lineage>
        <taxon>Bacteria</taxon>
        <taxon>Pseudomonadati</taxon>
        <taxon>Verrucomicrobiota</taxon>
        <taxon>Opitutia</taxon>
        <taxon>Puniceicoccales</taxon>
        <taxon>Cerasicoccaceae</taxon>
        <taxon>Rubellicoccus</taxon>
    </lineage>
</organism>
<dbReference type="Pfam" id="PF12833">
    <property type="entry name" value="HTH_18"/>
    <property type="match status" value="1"/>
</dbReference>
<evidence type="ECO:0000313" key="5">
    <source>
        <dbReference type="EMBL" id="WOO40127.1"/>
    </source>
</evidence>
<accession>A0AAQ3QUT8</accession>
<dbReference type="PROSITE" id="PS01124">
    <property type="entry name" value="HTH_ARAC_FAMILY_2"/>
    <property type="match status" value="1"/>
</dbReference>
<evidence type="ECO:0000313" key="6">
    <source>
        <dbReference type="Proteomes" id="UP001304300"/>
    </source>
</evidence>
<proteinExistence type="predicted"/>
<name>A0AAQ3QUT8_9BACT</name>
<dbReference type="PROSITE" id="PS51257">
    <property type="entry name" value="PROKAR_LIPOPROTEIN"/>
    <property type="match status" value="1"/>
</dbReference>
<keyword evidence="3" id="KW-0804">Transcription</keyword>
<dbReference type="InterPro" id="IPR018060">
    <property type="entry name" value="HTH_AraC"/>
</dbReference>
<dbReference type="Proteomes" id="UP001304300">
    <property type="component" value="Chromosome"/>
</dbReference>
<dbReference type="GO" id="GO:0043565">
    <property type="term" value="F:sequence-specific DNA binding"/>
    <property type="evidence" value="ECO:0007669"/>
    <property type="project" value="InterPro"/>
</dbReference>
<dbReference type="InterPro" id="IPR020449">
    <property type="entry name" value="Tscrpt_reg_AraC-type_HTH"/>
</dbReference>
<keyword evidence="6" id="KW-1185">Reference proteome</keyword>